<accession>A0A2D0NDQ3</accession>
<organism evidence="1 2">
    <name type="scientific">Flavilitoribacter nigricans (strain ATCC 23147 / DSM 23189 / NBRC 102662 / NCIMB 1420 / SS-2)</name>
    <name type="common">Lewinella nigricans</name>
    <dbReference type="NCBI Taxonomy" id="1122177"/>
    <lineage>
        <taxon>Bacteria</taxon>
        <taxon>Pseudomonadati</taxon>
        <taxon>Bacteroidota</taxon>
        <taxon>Saprospiria</taxon>
        <taxon>Saprospirales</taxon>
        <taxon>Lewinellaceae</taxon>
        <taxon>Flavilitoribacter</taxon>
    </lineage>
</organism>
<dbReference type="AlphaFoldDB" id="A0A2D0NDQ3"/>
<evidence type="ECO:0000313" key="1">
    <source>
        <dbReference type="EMBL" id="PHN06641.1"/>
    </source>
</evidence>
<dbReference type="EMBL" id="PDUD01000017">
    <property type="protein sequence ID" value="PHN06641.1"/>
    <property type="molecule type" value="Genomic_DNA"/>
</dbReference>
<dbReference type="Proteomes" id="UP000223913">
    <property type="component" value="Unassembled WGS sequence"/>
</dbReference>
<comment type="caution">
    <text evidence="1">The sequence shown here is derived from an EMBL/GenBank/DDBJ whole genome shotgun (WGS) entry which is preliminary data.</text>
</comment>
<sequence>MWKICDTRYDLIRAGKPIRYGRKKQPGPFADTSGWPFSAIRGHTAPIASAADRYLNPKYRR</sequence>
<gene>
    <name evidence="1" type="ORF">CRP01_10110</name>
</gene>
<evidence type="ECO:0000313" key="2">
    <source>
        <dbReference type="Proteomes" id="UP000223913"/>
    </source>
</evidence>
<name>A0A2D0NDQ3_FLAN2</name>
<reference evidence="1 2" key="1">
    <citation type="submission" date="2017-10" db="EMBL/GenBank/DDBJ databases">
        <title>The draft genome sequence of Lewinella nigricans NBRC 102662.</title>
        <authorList>
            <person name="Wang K."/>
        </authorList>
    </citation>
    <scope>NUCLEOTIDE SEQUENCE [LARGE SCALE GENOMIC DNA]</scope>
    <source>
        <strain evidence="1 2">NBRC 102662</strain>
    </source>
</reference>
<protein>
    <submittedName>
        <fullName evidence="1">Uncharacterized protein</fullName>
    </submittedName>
</protein>
<keyword evidence="2" id="KW-1185">Reference proteome</keyword>
<proteinExistence type="predicted"/>